<dbReference type="InterPro" id="IPR036097">
    <property type="entry name" value="HisK_dim/P_sf"/>
</dbReference>
<feature type="domain" description="Histidine kinase" evidence="12">
    <location>
        <begin position="241"/>
        <end position="460"/>
    </location>
</feature>
<feature type="transmembrane region" description="Helical" evidence="11">
    <location>
        <begin position="12"/>
        <end position="32"/>
    </location>
</feature>
<dbReference type="AlphaFoldDB" id="A0A2C9ZU14"/>
<evidence type="ECO:0000256" key="10">
    <source>
        <dbReference type="ARBA" id="ARBA00023136"/>
    </source>
</evidence>
<dbReference type="PANTHER" id="PTHR45436:SF15">
    <property type="entry name" value="SENSOR HISTIDINE KINASE CUSS"/>
    <property type="match status" value="1"/>
</dbReference>
<dbReference type="Proteomes" id="UP000194873">
    <property type="component" value="Unassembled WGS sequence"/>
</dbReference>
<reference evidence="14 15" key="1">
    <citation type="submission" date="2017-01" db="EMBL/GenBank/DDBJ databases">
        <title>A new Hymenobacter.</title>
        <authorList>
            <person name="Liang Y."/>
            <person name="Feng F."/>
        </authorList>
    </citation>
    <scope>NUCLEOTIDE SEQUENCE [LARGE SCALE GENOMIC DNA]</scope>
    <source>
        <strain evidence="14">MIMBbqt21</strain>
    </source>
</reference>
<dbReference type="Pfam" id="PF02518">
    <property type="entry name" value="HATPase_c"/>
    <property type="match status" value="1"/>
</dbReference>
<keyword evidence="9" id="KW-0902">Two-component regulatory system</keyword>
<evidence type="ECO:0000256" key="6">
    <source>
        <dbReference type="ARBA" id="ARBA00022692"/>
    </source>
</evidence>
<dbReference type="GO" id="GO:0000155">
    <property type="term" value="F:phosphorelay sensor kinase activity"/>
    <property type="evidence" value="ECO:0007669"/>
    <property type="project" value="InterPro"/>
</dbReference>
<keyword evidence="6 11" id="KW-0812">Transmembrane</keyword>
<feature type="transmembrane region" description="Helical" evidence="11">
    <location>
        <begin position="160"/>
        <end position="184"/>
    </location>
</feature>
<feature type="domain" description="HAMP" evidence="13">
    <location>
        <begin position="180"/>
        <end position="233"/>
    </location>
</feature>
<evidence type="ECO:0000259" key="12">
    <source>
        <dbReference type="PROSITE" id="PS50109"/>
    </source>
</evidence>
<dbReference type="InterPro" id="IPR003660">
    <property type="entry name" value="HAMP_dom"/>
</dbReference>
<evidence type="ECO:0000256" key="8">
    <source>
        <dbReference type="ARBA" id="ARBA00022989"/>
    </source>
</evidence>
<dbReference type="PRINTS" id="PR00344">
    <property type="entry name" value="BCTRLSENSOR"/>
</dbReference>
<dbReference type="Gene3D" id="1.10.287.130">
    <property type="match status" value="1"/>
</dbReference>
<comment type="subcellular location">
    <subcellularLocation>
        <location evidence="2">Membrane</location>
        <topology evidence="2">Multi-pass membrane protein</topology>
    </subcellularLocation>
</comment>
<dbReference type="OrthoDB" id="594725at2"/>
<organism evidence="14 15">
    <name type="scientific">Hymenobacter crusticola</name>
    <dbReference type="NCBI Taxonomy" id="1770526"/>
    <lineage>
        <taxon>Bacteria</taxon>
        <taxon>Pseudomonadati</taxon>
        <taxon>Bacteroidota</taxon>
        <taxon>Cytophagia</taxon>
        <taxon>Cytophagales</taxon>
        <taxon>Hymenobacteraceae</taxon>
        <taxon>Hymenobacter</taxon>
    </lineage>
</organism>
<dbReference type="EMBL" id="MTSE01000022">
    <property type="protein sequence ID" value="OUJ70434.1"/>
    <property type="molecule type" value="Genomic_DNA"/>
</dbReference>
<dbReference type="InterPro" id="IPR003661">
    <property type="entry name" value="HisK_dim/P_dom"/>
</dbReference>
<keyword evidence="5" id="KW-0808">Transferase</keyword>
<evidence type="ECO:0000256" key="7">
    <source>
        <dbReference type="ARBA" id="ARBA00022777"/>
    </source>
</evidence>
<dbReference type="SUPFAM" id="SSF55874">
    <property type="entry name" value="ATPase domain of HSP90 chaperone/DNA topoisomerase II/histidine kinase"/>
    <property type="match status" value="1"/>
</dbReference>
<dbReference type="InterPro" id="IPR005467">
    <property type="entry name" value="His_kinase_dom"/>
</dbReference>
<dbReference type="EC" id="2.7.13.3" evidence="3"/>
<keyword evidence="7 14" id="KW-0418">Kinase</keyword>
<dbReference type="InterPro" id="IPR004358">
    <property type="entry name" value="Sig_transdc_His_kin-like_C"/>
</dbReference>
<dbReference type="PANTHER" id="PTHR45436">
    <property type="entry name" value="SENSOR HISTIDINE KINASE YKOH"/>
    <property type="match status" value="1"/>
</dbReference>
<dbReference type="SMART" id="SM00387">
    <property type="entry name" value="HATPase_c"/>
    <property type="match status" value="1"/>
</dbReference>
<dbReference type="SUPFAM" id="SSF47384">
    <property type="entry name" value="Homodimeric domain of signal transducing histidine kinase"/>
    <property type="match status" value="1"/>
</dbReference>
<gene>
    <name evidence="14" type="ORF">BXP70_24020</name>
</gene>
<proteinExistence type="predicted"/>
<dbReference type="GO" id="GO:0005886">
    <property type="term" value="C:plasma membrane"/>
    <property type="evidence" value="ECO:0007669"/>
    <property type="project" value="TreeGrafter"/>
</dbReference>
<evidence type="ECO:0000256" key="4">
    <source>
        <dbReference type="ARBA" id="ARBA00022553"/>
    </source>
</evidence>
<evidence type="ECO:0000256" key="3">
    <source>
        <dbReference type="ARBA" id="ARBA00012438"/>
    </source>
</evidence>
<evidence type="ECO:0000313" key="14">
    <source>
        <dbReference type="EMBL" id="OUJ70434.1"/>
    </source>
</evidence>
<evidence type="ECO:0000256" key="5">
    <source>
        <dbReference type="ARBA" id="ARBA00022679"/>
    </source>
</evidence>
<dbReference type="PROSITE" id="PS50885">
    <property type="entry name" value="HAMP"/>
    <property type="match status" value="1"/>
</dbReference>
<sequence>MAARLQIKHKLLLWFSSLVGLILLAFSTYVYLSSVDYRQDSFTRRLTRKANVAYQVLGDTVISSVLASLPEQAEYLYDPADRPLYKSLHGQDFEPTSELLAAARREKEHVFSFVSPGHRFPKDGVAVAYRRPNEPGEYVAIVTAYDHNGYTRQDDLFRSLLYGNLMAVVLVAGVGLLFASRALAPLNFLIRQLRAPGSQTRDFRLRAFNPHDEVGVLATAFNDLLARQQALAESQQAFIAQASHELRTPLTTIKGWLETSLAYDTDVASLKEGIGQATQELDKLTELTNGLLHLARLGDFSEPLERKPLELMDVLLDVMDTVQHQRTQQRLSLAVSEGVERQLTAPTVLGNAHLLRTALVNLVDNACKYSAGQPVALCLEMNTDQGVRLRIEDRGIGIAPADMQRIFQPLIRGSNVQAINGFGIGLTLARQILQLHQAQLRLYPRSGGGTVAEVDLPLVTATQASSLQR</sequence>
<dbReference type="Pfam" id="PF00512">
    <property type="entry name" value="HisKA"/>
    <property type="match status" value="1"/>
</dbReference>
<name>A0A2C9ZU14_9BACT</name>
<dbReference type="CDD" id="cd00082">
    <property type="entry name" value="HisKA"/>
    <property type="match status" value="1"/>
</dbReference>
<evidence type="ECO:0000256" key="9">
    <source>
        <dbReference type="ARBA" id="ARBA00023012"/>
    </source>
</evidence>
<keyword evidence="8 11" id="KW-1133">Transmembrane helix</keyword>
<accession>A0A2C9ZU14</accession>
<dbReference type="PROSITE" id="PS50109">
    <property type="entry name" value="HIS_KIN"/>
    <property type="match status" value="1"/>
</dbReference>
<dbReference type="RefSeq" id="WP_086596662.1">
    <property type="nucleotide sequence ID" value="NZ_MTSE01000022.1"/>
</dbReference>
<dbReference type="SMART" id="SM00388">
    <property type="entry name" value="HisKA"/>
    <property type="match status" value="1"/>
</dbReference>
<comment type="caution">
    <text evidence="14">The sequence shown here is derived from an EMBL/GenBank/DDBJ whole genome shotgun (WGS) entry which is preliminary data.</text>
</comment>
<dbReference type="Gene3D" id="3.30.565.10">
    <property type="entry name" value="Histidine kinase-like ATPase, C-terminal domain"/>
    <property type="match status" value="1"/>
</dbReference>
<keyword evidence="10 11" id="KW-0472">Membrane</keyword>
<keyword evidence="15" id="KW-1185">Reference proteome</keyword>
<evidence type="ECO:0000256" key="2">
    <source>
        <dbReference type="ARBA" id="ARBA00004141"/>
    </source>
</evidence>
<dbReference type="Gene3D" id="6.10.340.10">
    <property type="match status" value="1"/>
</dbReference>
<evidence type="ECO:0000259" key="13">
    <source>
        <dbReference type="PROSITE" id="PS50885"/>
    </source>
</evidence>
<keyword evidence="4" id="KW-0597">Phosphoprotein</keyword>
<dbReference type="InterPro" id="IPR036890">
    <property type="entry name" value="HATPase_C_sf"/>
</dbReference>
<evidence type="ECO:0000256" key="1">
    <source>
        <dbReference type="ARBA" id="ARBA00000085"/>
    </source>
</evidence>
<dbReference type="InterPro" id="IPR003594">
    <property type="entry name" value="HATPase_dom"/>
</dbReference>
<evidence type="ECO:0000313" key="15">
    <source>
        <dbReference type="Proteomes" id="UP000194873"/>
    </source>
</evidence>
<protein>
    <recommendedName>
        <fullName evidence="3">histidine kinase</fullName>
        <ecNumber evidence="3">2.7.13.3</ecNumber>
    </recommendedName>
</protein>
<evidence type="ECO:0000256" key="11">
    <source>
        <dbReference type="SAM" id="Phobius"/>
    </source>
</evidence>
<comment type="catalytic activity">
    <reaction evidence="1">
        <text>ATP + protein L-histidine = ADP + protein N-phospho-L-histidine.</text>
        <dbReference type="EC" id="2.7.13.3"/>
    </reaction>
</comment>
<dbReference type="InterPro" id="IPR050428">
    <property type="entry name" value="TCS_sensor_his_kinase"/>
</dbReference>